<feature type="transmembrane region" description="Helical" evidence="1">
    <location>
        <begin position="47"/>
        <end position="69"/>
    </location>
</feature>
<reference evidence="2 3" key="1">
    <citation type="submission" date="2016-03" db="EMBL/GenBank/DDBJ databases">
        <title>Deep-sea bacteria in the southern Pacific.</title>
        <authorList>
            <person name="Tang K."/>
        </authorList>
    </citation>
    <scope>NUCLEOTIDE SEQUENCE [LARGE SCALE GENOMIC DNA]</scope>
    <source>
        <strain evidence="2 3">JLT2016</strain>
    </source>
</reference>
<feature type="transmembrane region" description="Helical" evidence="1">
    <location>
        <begin position="6"/>
        <end position="26"/>
    </location>
</feature>
<gene>
    <name evidence="2" type="ORF">Ga0080559_TMP1850</name>
</gene>
<keyword evidence="3" id="KW-1185">Reference proteome</keyword>
<proteinExistence type="predicted"/>
<evidence type="ECO:0000256" key="1">
    <source>
        <dbReference type="SAM" id="Phobius"/>
    </source>
</evidence>
<evidence type="ECO:0000313" key="3">
    <source>
        <dbReference type="Proteomes" id="UP000186559"/>
    </source>
</evidence>
<accession>A0A1U7D3K1</accession>
<keyword evidence="1" id="KW-1133">Transmembrane helix</keyword>
<dbReference type="RefSeq" id="WP_017467124.1">
    <property type="nucleotide sequence ID" value="NZ_BMEW01000004.1"/>
</dbReference>
<keyword evidence="1" id="KW-0812">Transmembrane</keyword>
<dbReference type="EMBL" id="CP014796">
    <property type="protein sequence ID" value="APX22646.1"/>
    <property type="molecule type" value="Genomic_DNA"/>
</dbReference>
<feature type="transmembrane region" description="Helical" evidence="1">
    <location>
        <begin position="81"/>
        <end position="103"/>
    </location>
</feature>
<organism evidence="2 3">
    <name type="scientific">Salipiger profundus</name>
    <dbReference type="NCBI Taxonomy" id="1229727"/>
    <lineage>
        <taxon>Bacteria</taxon>
        <taxon>Pseudomonadati</taxon>
        <taxon>Pseudomonadota</taxon>
        <taxon>Alphaproteobacteria</taxon>
        <taxon>Rhodobacterales</taxon>
        <taxon>Roseobacteraceae</taxon>
        <taxon>Salipiger</taxon>
    </lineage>
</organism>
<sequence>MLEVLARLGIGVLVGVPVVLILSRFARSGKAASRALPDGWRESRISLGLRIMATPLAALFLFVVAKIIFPTAPPVTWFDLGSRVAILPLCLGMAWFFASPWFLRLRWSAEELWVMTYVPLFSRHRWEDLVSLSRANEKWVMSFRDGRTAKVWDHFDDVEAVLYRARTELER</sequence>
<dbReference type="STRING" id="1229727.Ga0080559_TMP1850"/>
<evidence type="ECO:0000313" key="2">
    <source>
        <dbReference type="EMBL" id="APX22646.1"/>
    </source>
</evidence>
<protein>
    <submittedName>
        <fullName evidence="2">Uncharacterized protein</fullName>
    </submittedName>
</protein>
<dbReference type="KEGG" id="tpro:Ga0080559_TMP1850"/>
<keyword evidence="1" id="KW-0472">Membrane</keyword>
<name>A0A1U7D3K1_9RHOB</name>
<dbReference type="Proteomes" id="UP000186559">
    <property type="component" value="Chromosome"/>
</dbReference>
<dbReference type="AlphaFoldDB" id="A0A1U7D3K1"/>